<evidence type="ECO:0000313" key="2">
    <source>
        <dbReference type="EMBL" id="QNP44487.1"/>
    </source>
</evidence>
<sequence length="135" mass="14715">MAVGLAFDLLSNLKYHEMTIRLDGDLAGEFASRFEIGEVSLGNRGGFAAGLVRNAFKKVPLKVNLSVHGPFRALIQMAKGFKDPKDVIAPVLPFPLDTPGLATETRVIRKEEEQQSNVPPIKDQVDVSTTPEPSE</sequence>
<name>A0ABX6T6E6_9SPHN</name>
<feature type="compositionally biased region" description="Polar residues" evidence="1">
    <location>
        <begin position="126"/>
        <end position="135"/>
    </location>
</feature>
<evidence type="ECO:0000256" key="1">
    <source>
        <dbReference type="SAM" id="MobiDB-lite"/>
    </source>
</evidence>
<accession>A0ABX6T6E6</accession>
<evidence type="ECO:0000313" key="3">
    <source>
        <dbReference type="Proteomes" id="UP000516134"/>
    </source>
</evidence>
<keyword evidence="3" id="KW-1185">Reference proteome</keyword>
<dbReference type="Proteomes" id="UP000516134">
    <property type="component" value="Chromosome"/>
</dbReference>
<protein>
    <submittedName>
        <fullName evidence="2">YdbH domain-containing protein</fullName>
    </submittedName>
</protein>
<organism evidence="2 3">
    <name type="scientific">Sphingomonas daechungensis</name>
    <dbReference type="NCBI Taxonomy" id="1176646"/>
    <lineage>
        <taxon>Bacteria</taxon>
        <taxon>Pseudomonadati</taxon>
        <taxon>Pseudomonadota</taxon>
        <taxon>Alphaproteobacteria</taxon>
        <taxon>Sphingomonadales</taxon>
        <taxon>Sphingomonadaceae</taxon>
        <taxon>Sphingomonas</taxon>
    </lineage>
</organism>
<proteinExistence type="predicted"/>
<reference evidence="2 3" key="1">
    <citation type="submission" date="2020-08" db="EMBL/GenBank/DDBJ databases">
        <title>Genome sequence of Sphingomonas daechungensis KACC 18115T.</title>
        <authorList>
            <person name="Hyun D.-W."/>
            <person name="Bae J.-W."/>
        </authorList>
    </citation>
    <scope>NUCLEOTIDE SEQUENCE [LARGE SCALE GENOMIC DNA]</scope>
    <source>
        <strain evidence="2 3">KACC 18115</strain>
    </source>
</reference>
<gene>
    <name evidence="2" type="ORF">H9L15_13010</name>
</gene>
<dbReference type="EMBL" id="CP060780">
    <property type="protein sequence ID" value="QNP44487.1"/>
    <property type="molecule type" value="Genomic_DNA"/>
</dbReference>
<feature type="region of interest" description="Disordered" evidence="1">
    <location>
        <begin position="110"/>
        <end position="135"/>
    </location>
</feature>